<dbReference type="RefSeq" id="WP_132818390.1">
    <property type="nucleotide sequence ID" value="NZ_SMKI01000129.1"/>
</dbReference>
<comment type="subunit">
    <text evidence="4">Homohexamer; trimer of dimers.</text>
</comment>
<feature type="binding site" evidence="4">
    <location>
        <begin position="85"/>
        <end position="87"/>
    </location>
    <ligand>
        <name>acetyl-CoA</name>
        <dbReference type="ChEBI" id="CHEBI:57288"/>
    </ligand>
</feature>
<dbReference type="HAMAP" id="MF_01812">
    <property type="entry name" value="Eis"/>
    <property type="match status" value="1"/>
</dbReference>
<protein>
    <submittedName>
        <fullName evidence="6">GNAT family N-acetyltransferase</fullName>
    </submittedName>
</protein>
<gene>
    <name evidence="6" type="ORF">E1283_14230</name>
</gene>
<dbReference type="PROSITE" id="PS51186">
    <property type="entry name" value="GNAT"/>
    <property type="match status" value="1"/>
</dbReference>
<keyword evidence="7" id="KW-1185">Reference proteome</keyword>
<sequence length="415" mass="45066">MALEIRDVANSADDQDAWFRAVYTGFLTAEPPSAENLAERRARSDMSRARGAFDRDRCVATFRSFAQELTVPGGAVVAADAVSGVTVTATHRRRGLLSRMMGADLAAAKERGDVVATLAAAEYRIYGRYGFGPAAVLTDRRVDRPLAGLDPRWTLPEAEGTVAFVDGAEVRKEGPGVHDRFRRTRAGAVDLNSTFWERQTGELRWEPGGWKEPFYALFRDPAGVAQGIVVFDVQDVWKAGQPANVARIRKLYAATPGAERALWRFLLSVDWVTELRADEHDPDSLLPLLLPNARAAAITGESDLLWIRPLDVPGMLTARRYSATGALVLDIRDPLGLSDGRYLLDVSEAGASCAPTTRSADLTLDTGTLSSIYLGDASAARLADAGLLDAETTGAPDRADSLFRTGRRPWCPDTF</sequence>
<comment type="caution">
    <text evidence="6">The sequence shown here is derived from an EMBL/GenBank/DDBJ whole genome shotgun (WGS) entry which is preliminary data.</text>
</comment>
<name>A0A4R4TBM0_9ACTN</name>
<organism evidence="6 7">
    <name type="scientific">Streptomyces hainanensis</name>
    <dbReference type="NCBI Taxonomy" id="402648"/>
    <lineage>
        <taxon>Bacteria</taxon>
        <taxon>Bacillati</taxon>
        <taxon>Actinomycetota</taxon>
        <taxon>Actinomycetes</taxon>
        <taxon>Kitasatosporales</taxon>
        <taxon>Streptomycetaceae</taxon>
        <taxon>Streptomyces</taxon>
    </lineage>
</organism>
<dbReference type="EMBL" id="SMKI01000129">
    <property type="protein sequence ID" value="TDC74868.1"/>
    <property type="molecule type" value="Genomic_DNA"/>
</dbReference>
<dbReference type="AlphaFoldDB" id="A0A4R4TBM0"/>
<dbReference type="InterPro" id="IPR000182">
    <property type="entry name" value="GNAT_dom"/>
</dbReference>
<dbReference type="Proteomes" id="UP000295345">
    <property type="component" value="Unassembled WGS sequence"/>
</dbReference>
<dbReference type="Gene3D" id="3.30.1050.10">
    <property type="entry name" value="SCP2 sterol-binding domain"/>
    <property type="match status" value="1"/>
</dbReference>
<dbReference type="SUPFAM" id="SSF55729">
    <property type="entry name" value="Acyl-CoA N-acyltransferases (Nat)"/>
    <property type="match status" value="1"/>
</dbReference>
<proteinExistence type="inferred from homology"/>
<dbReference type="GO" id="GO:0030649">
    <property type="term" value="P:aminoglycoside antibiotic catabolic process"/>
    <property type="evidence" value="ECO:0007669"/>
    <property type="project" value="TreeGrafter"/>
</dbReference>
<feature type="active site" description="Proton acceptor; via carboxylate" evidence="4">
    <location>
        <position position="415"/>
    </location>
</feature>
<evidence type="ECO:0000256" key="1">
    <source>
        <dbReference type="ARBA" id="ARBA00009213"/>
    </source>
</evidence>
<dbReference type="InterPro" id="IPR025559">
    <property type="entry name" value="Eis_dom"/>
</dbReference>
<comment type="caution">
    <text evidence="4">Lacks conserved residue(s) required for the propagation of feature annotation.</text>
</comment>
<dbReference type="Pfam" id="PF17668">
    <property type="entry name" value="Acetyltransf_17"/>
    <property type="match status" value="1"/>
</dbReference>
<dbReference type="Gene3D" id="3.40.630.30">
    <property type="match status" value="2"/>
</dbReference>
<comment type="similarity">
    <text evidence="1 4">Belongs to the acetyltransferase Eis family.</text>
</comment>
<dbReference type="NCBIfam" id="NF002367">
    <property type="entry name" value="PRK01346.1-4"/>
    <property type="match status" value="1"/>
</dbReference>
<dbReference type="InterPro" id="IPR041380">
    <property type="entry name" value="Acetyltransf_17"/>
</dbReference>
<dbReference type="InterPro" id="IPR016181">
    <property type="entry name" value="Acyl_CoA_acyltransferase"/>
</dbReference>
<evidence type="ECO:0000259" key="5">
    <source>
        <dbReference type="PROSITE" id="PS51186"/>
    </source>
</evidence>
<dbReference type="SUPFAM" id="SSF55718">
    <property type="entry name" value="SCP-like"/>
    <property type="match status" value="1"/>
</dbReference>
<dbReference type="Pfam" id="PF13530">
    <property type="entry name" value="SCP2_2"/>
    <property type="match status" value="1"/>
</dbReference>
<dbReference type="InterPro" id="IPR051554">
    <property type="entry name" value="Acetyltransferase_Eis"/>
</dbReference>
<evidence type="ECO:0000313" key="6">
    <source>
        <dbReference type="EMBL" id="TDC74868.1"/>
    </source>
</evidence>
<evidence type="ECO:0000256" key="2">
    <source>
        <dbReference type="ARBA" id="ARBA00022679"/>
    </source>
</evidence>
<dbReference type="OrthoDB" id="8399956at2"/>
<feature type="binding site" evidence="4">
    <location>
        <begin position="93"/>
        <end position="98"/>
    </location>
    <ligand>
        <name>acetyl-CoA</name>
        <dbReference type="ChEBI" id="CHEBI:57288"/>
    </ligand>
</feature>
<keyword evidence="2 4" id="KW-0808">Transferase</keyword>
<dbReference type="Pfam" id="PF13527">
    <property type="entry name" value="Acetyltransf_9"/>
    <property type="match status" value="1"/>
</dbReference>
<accession>A0A4R4TBM0</accession>
<dbReference type="InterPro" id="IPR022902">
    <property type="entry name" value="NAcTrfase_Eis"/>
</dbReference>
<feature type="active site" description="Proton donor" evidence="4">
    <location>
        <position position="126"/>
    </location>
</feature>
<evidence type="ECO:0000256" key="4">
    <source>
        <dbReference type="HAMAP-Rule" id="MF_01812"/>
    </source>
</evidence>
<dbReference type="GO" id="GO:0034069">
    <property type="term" value="F:aminoglycoside N-acetyltransferase activity"/>
    <property type="evidence" value="ECO:0007669"/>
    <property type="project" value="TreeGrafter"/>
</dbReference>
<evidence type="ECO:0000256" key="3">
    <source>
        <dbReference type="ARBA" id="ARBA00023315"/>
    </source>
</evidence>
<evidence type="ECO:0000313" key="7">
    <source>
        <dbReference type="Proteomes" id="UP000295345"/>
    </source>
</evidence>
<dbReference type="InterPro" id="IPR036527">
    <property type="entry name" value="SCP2_sterol-bd_dom_sf"/>
</dbReference>
<dbReference type="PANTHER" id="PTHR37817">
    <property type="entry name" value="N-ACETYLTRANSFERASE EIS"/>
    <property type="match status" value="1"/>
</dbReference>
<dbReference type="PANTHER" id="PTHR37817:SF1">
    <property type="entry name" value="N-ACETYLTRANSFERASE EIS"/>
    <property type="match status" value="1"/>
</dbReference>
<feature type="domain" description="N-acetyltransferase" evidence="5">
    <location>
        <begin position="3"/>
        <end position="156"/>
    </location>
</feature>
<reference evidence="6 7" key="1">
    <citation type="submission" date="2019-03" db="EMBL/GenBank/DDBJ databases">
        <title>Draft genome sequences of novel Actinobacteria.</title>
        <authorList>
            <person name="Sahin N."/>
            <person name="Ay H."/>
            <person name="Saygin H."/>
        </authorList>
    </citation>
    <scope>NUCLEOTIDE SEQUENCE [LARGE SCALE GENOMIC DNA]</scope>
    <source>
        <strain evidence="6 7">DSM 41900</strain>
    </source>
</reference>
<keyword evidence="3 4" id="KW-0012">Acyltransferase</keyword>